<dbReference type="Proteomes" id="UP001242480">
    <property type="component" value="Unassembled WGS sequence"/>
</dbReference>
<dbReference type="Pfam" id="PF03729">
    <property type="entry name" value="DUF308"/>
    <property type="match status" value="1"/>
</dbReference>
<feature type="transmembrane region" description="Helical" evidence="1">
    <location>
        <begin position="71"/>
        <end position="90"/>
    </location>
</feature>
<dbReference type="PANTHER" id="PTHR34989:SF1">
    <property type="entry name" value="PROTEIN HDED"/>
    <property type="match status" value="1"/>
</dbReference>
<evidence type="ECO:0000256" key="1">
    <source>
        <dbReference type="SAM" id="Phobius"/>
    </source>
</evidence>
<reference evidence="2 3" key="1">
    <citation type="submission" date="2023-07" db="EMBL/GenBank/DDBJ databases">
        <title>Genomic Encyclopedia of Type Strains, Phase IV (KMG-IV): sequencing the most valuable type-strain genomes for metagenomic binning, comparative biology and taxonomic classification.</title>
        <authorList>
            <person name="Goeker M."/>
        </authorList>
    </citation>
    <scope>NUCLEOTIDE SEQUENCE [LARGE SCALE GENOMIC DNA]</scope>
    <source>
        <strain evidence="2 3">DSM 19619</strain>
    </source>
</reference>
<protein>
    <submittedName>
        <fullName evidence="2">Uncharacterized membrane protein HdeD (DUF308 family)</fullName>
    </submittedName>
</protein>
<evidence type="ECO:0000313" key="3">
    <source>
        <dbReference type="Proteomes" id="UP001242480"/>
    </source>
</evidence>
<dbReference type="EMBL" id="JAUSVX010000003">
    <property type="protein sequence ID" value="MDQ0469438.1"/>
    <property type="molecule type" value="Genomic_DNA"/>
</dbReference>
<evidence type="ECO:0000313" key="2">
    <source>
        <dbReference type="EMBL" id="MDQ0469438.1"/>
    </source>
</evidence>
<keyword evidence="3" id="KW-1185">Reference proteome</keyword>
<dbReference type="RefSeq" id="WP_307272158.1">
    <property type="nucleotide sequence ID" value="NZ_JAUSVX010000003.1"/>
</dbReference>
<feature type="transmembrane region" description="Helical" evidence="1">
    <location>
        <begin position="97"/>
        <end position="119"/>
    </location>
</feature>
<dbReference type="InterPro" id="IPR052712">
    <property type="entry name" value="Acid_resist_chaperone_HdeD"/>
</dbReference>
<keyword evidence="1" id="KW-0812">Transmembrane</keyword>
<proteinExistence type="predicted"/>
<keyword evidence="1" id="KW-0472">Membrane</keyword>
<sequence>MTASDAGSPATLVPPTWLRILLGLAFVVAGAFVLADLALATLASTLVIGGAAIAVGLFEIVHAFWSRGWGGFLWQILLGALYTVFGLMMVSQPLFGALVLTYVVGIVFLATGIVRIVIAVRHWRLAGWLMLLSGAFGILAGLVVLTEWPMSGAWVLGLLLGIDLLSHGVAWLTFAWLPLVGRA</sequence>
<dbReference type="PANTHER" id="PTHR34989">
    <property type="entry name" value="PROTEIN HDED"/>
    <property type="match status" value="1"/>
</dbReference>
<gene>
    <name evidence="2" type="ORF">QO011_002449</name>
</gene>
<name>A0ABU0J7L6_9HYPH</name>
<organism evidence="2 3">
    <name type="scientific">Labrys wisconsinensis</name>
    <dbReference type="NCBI Taxonomy" id="425677"/>
    <lineage>
        <taxon>Bacteria</taxon>
        <taxon>Pseudomonadati</taxon>
        <taxon>Pseudomonadota</taxon>
        <taxon>Alphaproteobacteria</taxon>
        <taxon>Hyphomicrobiales</taxon>
        <taxon>Xanthobacteraceae</taxon>
        <taxon>Labrys</taxon>
    </lineage>
</organism>
<feature type="transmembrane region" description="Helical" evidence="1">
    <location>
        <begin position="125"/>
        <end position="146"/>
    </location>
</feature>
<keyword evidence="1" id="KW-1133">Transmembrane helix</keyword>
<dbReference type="InterPro" id="IPR005325">
    <property type="entry name" value="DUF308_memb"/>
</dbReference>
<feature type="transmembrane region" description="Helical" evidence="1">
    <location>
        <begin position="153"/>
        <end position="177"/>
    </location>
</feature>
<comment type="caution">
    <text evidence="2">The sequence shown here is derived from an EMBL/GenBank/DDBJ whole genome shotgun (WGS) entry which is preliminary data.</text>
</comment>
<feature type="transmembrane region" description="Helical" evidence="1">
    <location>
        <begin position="46"/>
        <end position="65"/>
    </location>
</feature>
<accession>A0ABU0J7L6</accession>
<feature type="transmembrane region" description="Helical" evidence="1">
    <location>
        <begin position="20"/>
        <end position="39"/>
    </location>
</feature>